<accession>A0A840S3A6</accession>
<dbReference type="RefSeq" id="WP_138856801.1">
    <property type="nucleotide sequence ID" value="NZ_CP040709.1"/>
</dbReference>
<dbReference type="AlphaFoldDB" id="A0A840S3A6"/>
<dbReference type="Proteomes" id="UP000554837">
    <property type="component" value="Unassembled WGS sequence"/>
</dbReference>
<evidence type="ECO:0000313" key="1">
    <source>
        <dbReference type="EMBL" id="MBB5204213.1"/>
    </source>
</evidence>
<name>A0A840S3A6_9BURK</name>
<reference evidence="1 2" key="1">
    <citation type="submission" date="2020-08" db="EMBL/GenBank/DDBJ databases">
        <title>Genomic Encyclopedia of Type Strains, Phase IV (KMG-IV): sequencing the most valuable type-strain genomes for metagenomic binning, comparative biology and taxonomic classification.</title>
        <authorList>
            <person name="Goeker M."/>
        </authorList>
    </citation>
    <scope>NUCLEOTIDE SEQUENCE [LARGE SCALE GENOMIC DNA]</scope>
    <source>
        <strain evidence="1 2">DSM 23958</strain>
    </source>
</reference>
<evidence type="ECO:0000313" key="2">
    <source>
        <dbReference type="Proteomes" id="UP000554837"/>
    </source>
</evidence>
<gene>
    <name evidence="1" type="ORF">HNQ51_001506</name>
</gene>
<keyword evidence="2" id="KW-1185">Reference proteome</keyword>
<dbReference type="OrthoDB" id="9155940at2"/>
<sequence length="128" mass="13894">MQTPASRISASQVSHAAAHARVARKLGPTSRGALKWAQRFGADLLCVRHRLSADGATRYTTVELLVDSAPVAARATREVGLRIGVLERDLQAAARAAGARWDPAAKLWRISKREALRMKLGSRIVEES</sequence>
<dbReference type="EMBL" id="JACHHO010000001">
    <property type="protein sequence ID" value="MBB5204213.1"/>
    <property type="molecule type" value="Genomic_DNA"/>
</dbReference>
<organism evidence="1 2">
    <name type="scientific">Inhella inkyongensis</name>
    <dbReference type="NCBI Taxonomy" id="392593"/>
    <lineage>
        <taxon>Bacteria</taxon>
        <taxon>Pseudomonadati</taxon>
        <taxon>Pseudomonadota</taxon>
        <taxon>Betaproteobacteria</taxon>
        <taxon>Burkholderiales</taxon>
        <taxon>Sphaerotilaceae</taxon>
        <taxon>Inhella</taxon>
    </lineage>
</organism>
<comment type="caution">
    <text evidence="1">The sequence shown here is derived from an EMBL/GenBank/DDBJ whole genome shotgun (WGS) entry which is preliminary data.</text>
</comment>
<protein>
    <submittedName>
        <fullName evidence="1">Uncharacterized protein</fullName>
    </submittedName>
</protein>
<proteinExistence type="predicted"/>